<accession>A0A5P8I0H3</accession>
<feature type="chain" id="PRO_5024457564" evidence="1">
    <location>
        <begin position="23"/>
        <end position="77"/>
    </location>
</feature>
<feature type="signal peptide" evidence="1">
    <location>
        <begin position="1"/>
        <end position="22"/>
    </location>
</feature>
<reference evidence="2" key="1">
    <citation type="journal article" date="2019" name="Mar. Drugs">
        <title>Conotoxin diversity in the venom gland transcriptome of the Magician's Cone, Pionoconus magus.</title>
        <authorList>
            <person name="Pardos-Blas J.R."/>
            <person name="Irisarri I."/>
            <person name="Abalde S."/>
            <person name="Tenorio M.J."/>
            <person name="Zardoya R."/>
        </authorList>
    </citation>
    <scope>NUCLEOTIDE SEQUENCE</scope>
    <source>
        <tissue evidence="2">Venom gland</tissue>
    </source>
</reference>
<dbReference type="AlphaFoldDB" id="A0A5P8I0H3"/>
<protein>
    <submittedName>
        <fullName evidence="2">Conotoxin superfamily H</fullName>
    </submittedName>
</protein>
<evidence type="ECO:0000313" key="2">
    <source>
        <dbReference type="EMBL" id="QFQ61013.1"/>
    </source>
</evidence>
<keyword evidence="1" id="KW-0732">Signal</keyword>
<name>A0A5P8I0H3_CONMA</name>
<proteinExistence type="evidence at transcript level"/>
<evidence type="ECO:0000256" key="1">
    <source>
        <dbReference type="SAM" id="SignalP"/>
    </source>
</evidence>
<organism evidence="2">
    <name type="scientific">Conus magus</name>
    <name type="common">Magical cone</name>
    <dbReference type="NCBI Taxonomy" id="6492"/>
    <lineage>
        <taxon>Eukaryota</taxon>
        <taxon>Metazoa</taxon>
        <taxon>Spiralia</taxon>
        <taxon>Lophotrochozoa</taxon>
        <taxon>Mollusca</taxon>
        <taxon>Gastropoda</taxon>
        <taxon>Caenogastropoda</taxon>
        <taxon>Neogastropoda</taxon>
        <taxon>Conoidea</taxon>
        <taxon>Conidae</taxon>
        <taxon>Conus</taxon>
        <taxon>Pionoconus</taxon>
    </lineage>
</organism>
<dbReference type="EMBL" id="MN517330">
    <property type="protein sequence ID" value="QFQ61013.1"/>
    <property type="molecule type" value="mRNA"/>
</dbReference>
<sequence>MRTSGRLLLLCLAVGLLLESQAHPNADAGDATRDVGSDRTSVELSKMLKRWQAEKGQRKATARKPVYVYPPGGRSFY</sequence>